<dbReference type="RefSeq" id="XP_027335943.1">
    <property type="nucleotide sequence ID" value="XM_027480142.1"/>
</dbReference>
<feature type="domain" description="PAP/OAS1 substrate-binding-related" evidence="3">
    <location>
        <begin position="179"/>
        <end position="371"/>
    </location>
</feature>
<evidence type="ECO:0000256" key="1">
    <source>
        <dbReference type="SAM" id="MobiDB-lite"/>
    </source>
</evidence>
<feature type="compositionally biased region" description="Basic and acidic residues" evidence="1">
    <location>
        <begin position="1187"/>
        <end position="1211"/>
    </location>
</feature>
<feature type="compositionally biased region" description="Polar residues" evidence="1">
    <location>
        <begin position="1321"/>
        <end position="1337"/>
    </location>
</feature>
<dbReference type="Proteomes" id="UP000694853">
    <property type="component" value="Unplaced"/>
</dbReference>
<organism evidence="4 5">
    <name type="scientific">Abrus precatorius</name>
    <name type="common">Indian licorice</name>
    <name type="synonym">Glycine abrus</name>
    <dbReference type="NCBI Taxonomy" id="3816"/>
    <lineage>
        <taxon>Eukaryota</taxon>
        <taxon>Viridiplantae</taxon>
        <taxon>Streptophyta</taxon>
        <taxon>Embryophyta</taxon>
        <taxon>Tracheophyta</taxon>
        <taxon>Spermatophyta</taxon>
        <taxon>Magnoliopsida</taxon>
        <taxon>eudicotyledons</taxon>
        <taxon>Gunneridae</taxon>
        <taxon>Pentapetalae</taxon>
        <taxon>rosids</taxon>
        <taxon>fabids</taxon>
        <taxon>Fabales</taxon>
        <taxon>Fabaceae</taxon>
        <taxon>Papilionoideae</taxon>
        <taxon>50 kb inversion clade</taxon>
        <taxon>NPAAA clade</taxon>
        <taxon>indigoferoid/millettioid clade</taxon>
        <taxon>Abreae</taxon>
        <taxon>Abrus</taxon>
    </lineage>
</organism>
<dbReference type="InterPro" id="IPR043519">
    <property type="entry name" value="NT_sf"/>
</dbReference>
<proteinExistence type="predicted"/>
<dbReference type="SUPFAM" id="SSF81301">
    <property type="entry name" value="Nucleotidyltransferase"/>
    <property type="match status" value="1"/>
</dbReference>
<feature type="compositionally biased region" description="Polar residues" evidence="1">
    <location>
        <begin position="992"/>
        <end position="1023"/>
    </location>
</feature>
<accession>A0A8B8JZ30</accession>
<dbReference type="CDD" id="cd05402">
    <property type="entry name" value="NT_PAP_TUTase"/>
    <property type="match status" value="1"/>
</dbReference>
<name>A0A8B8JZ30_ABRPR</name>
<evidence type="ECO:0000313" key="4">
    <source>
        <dbReference type="Proteomes" id="UP000694853"/>
    </source>
</evidence>
<dbReference type="PANTHER" id="PTHR45979">
    <property type="entry name" value="PAP/OAS1 SUBSTRATE-BINDING DOMAIN SUPERFAMILY"/>
    <property type="match status" value="1"/>
</dbReference>
<feature type="domain" description="Poly(A) RNA polymerase mitochondrial-like central palm" evidence="2">
    <location>
        <begin position="44"/>
        <end position="166"/>
    </location>
</feature>
<feature type="compositionally biased region" description="Polar residues" evidence="1">
    <location>
        <begin position="1295"/>
        <end position="1304"/>
    </location>
</feature>
<dbReference type="OrthoDB" id="273917at2759"/>
<dbReference type="GeneID" id="113849902"/>
<feature type="compositionally biased region" description="Polar residues" evidence="1">
    <location>
        <begin position="512"/>
        <end position="537"/>
    </location>
</feature>
<dbReference type="Gene3D" id="1.10.1410.10">
    <property type="match status" value="1"/>
</dbReference>
<gene>
    <name evidence="5" type="primary">LOC113849902</name>
</gene>
<dbReference type="InterPro" id="IPR058921">
    <property type="entry name" value="PAP/OAS1-rel"/>
</dbReference>
<feature type="region of interest" description="Disordered" evidence="1">
    <location>
        <begin position="512"/>
        <end position="552"/>
    </location>
</feature>
<feature type="region of interest" description="Disordered" evidence="1">
    <location>
        <begin position="1128"/>
        <end position="1211"/>
    </location>
</feature>
<feature type="compositionally biased region" description="Basic and acidic residues" evidence="1">
    <location>
        <begin position="778"/>
        <end position="811"/>
    </location>
</feature>
<feature type="region of interest" description="Disordered" evidence="1">
    <location>
        <begin position="1294"/>
        <end position="1337"/>
    </location>
</feature>
<dbReference type="Gene3D" id="3.30.460.10">
    <property type="entry name" value="Beta Polymerase, domain 2"/>
    <property type="match status" value="1"/>
</dbReference>
<feature type="compositionally biased region" description="Polar residues" evidence="1">
    <location>
        <begin position="823"/>
        <end position="842"/>
    </location>
</feature>
<dbReference type="Pfam" id="PF22600">
    <property type="entry name" value="MTPAP-like_central"/>
    <property type="match status" value="1"/>
</dbReference>
<dbReference type="SUPFAM" id="SSF81631">
    <property type="entry name" value="PAP/OAS1 substrate-binding domain"/>
    <property type="match status" value="1"/>
</dbReference>
<dbReference type="PANTHER" id="PTHR45979:SF30">
    <property type="entry name" value="NUCLEOTIDYLTRANSFERASE"/>
    <property type="match status" value="1"/>
</dbReference>
<feature type="region of interest" description="Disordered" evidence="1">
    <location>
        <begin position="975"/>
        <end position="1026"/>
    </location>
</feature>
<feature type="compositionally biased region" description="Polar residues" evidence="1">
    <location>
        <begin position="866"/>
        <end position="875"/>
    </location>
</feature>
<dbReference type="Pfam" id="PF26180">
    <property type="entry name" value="PAP-OAS1"/>
    <property type="match status" value="1"/>
</dbReference>
<feature type="compositionally biased region" description="Polar residues" evidence="1">
    <location>
        <begin position="911"/>
        <end position="925"/>
    </location>
</feature>
<feature type="compositionally biased region" description="Polar residues" evidence="1">
    <location>
        <begin position="751"/>
        <end position="761"/>
    </location>
</feature>
<dbReference type="FunFam" id="3.30.460.10:FF:000046">
    <property type="entry name" value="PAP/OAS1 substrate-binding domain superfamily"/>
    <property type="match status" value="1"/>
</dbReference>
<reference evidence="4" key="1">
    <citation type="journal article" date="2019" name="Toxins">
        <title>Detection of Abrin-Like and Prepropulchellin-Like Toxin Genes and Transcripts Using Whole Genome Sequencing and Full-Length Transcript Sequencing of Abrus precatorius.</title>
        <authorList>
            <person name="Hovde B.T."/>
            <person name="Daligault H.E."/>
            <person name="Hanschen E.R."/>
            <person name="Kunde Y.A."/>
            <person name="Johnson M.B."/>
            <person name="Starkenburg S.R."/>
            <person name="Johnson S.L."/>
        </authorList>
    </citation>
    <scope>NUCLEOTIDE SEQUENCE [LARGE SCALE GENOMIC DNA]</scope>
</reference>
<evidence type="ECO:0000313" key="5">
    <source>
        <dbReference type="RefSeq" id="XP_027335943.1"/>
    </source>
</evidence>
<evidence type="ECO:0000259" key="3">
    <source>
        <dbReference type="Pfam" id="PF26180"/>
    </source>
</evidence>
<keyword evidence="4" id="KW-1185">Reference proteome</keyword>
<feature type="region of interest" description="Disordered" evidence="1">
    <location>
        <begin position="742"/>
        <end position="942"/>
    </location>
</feature>
<feature type="compositionally biased region" description="Basic and acidic residues" evidence="1">
    <location>
        <begin position="1156"/>
        <end position="1169"/>
    </location>
</feature>
<reference evidence="5" key="2">
    <citation type="submission" date="2025-08" db="UniProtKB">
        <authorList>
            <consortium name="RefSeq"/>
        </authorList>
    </citation>
    <scope>IDENTIFICATION</scope>
    <source>
        <tissue evidence="5">Young leaves</tissue>
    </source>
</reference>
<protein>
    <submittedName>
        <fullName evidence="5">Uncharacterized protein LOC113849902 isoform X3</fullName>
    </submittedName>
</protein>
<evidence type="ECO:0000259" key="2">
    <source>
        <dbReference type="Pfam" id="PF22600"/>
    </source>
</evidence>
<feature type="compositionally biased region" description="Polar residues" evidence="1">
    <location>
        <begin position="975"/>
        <end position="985"/>
    </location>
</feature>
<dbReference type="InterPro" id="IPR058920">
    <property type="entry name" value="PAP-OAS1-bd-rel"/>
</dbReference>
<dbReference type="InterPro" id="IPR054708">
    <property type="entry name" value="MTPAP-like_central"/>
</dbReference>
<feature type="compositionally biased region" description="Low complexity" evidence="1">
    <location>
        <begin position="763"/>
        <end position="774"/>
    </location>
</feature>
<sequence>MGEHEGWAQPPSGLLPNGLLPNEGASVIQALDSERWLKAEQRTAELIACIQPNPPSEERRNAVADYVQRLIMKCFPCQVGVFTFGSVPLKTYLPDGDIDLTAFSENQNLKDTWAHQVRDMLENEEKNENAEFHVKEVQYIQAEVKIIKCLVENIVVDISFNQLGGLCTLCFLEEVDNLINQNHLFKRSIILIKAWCYYESRILGAHHGLISTYALETLVLYIFHVFNNSFAGPLEVLYRFLEFFSKFDWDHFCVSLWGPVSISSLPDVSAEPPRKDGGDLLLSKLFLDACSSVYAVFPGGQENQGQPFVSKHFNVIDPLRVNNNLGRSVSKGNFFRIRSAFAYGAKRLARLLDCPEEELSFEVNQFFWNTWDRHGSGQRPDAPSNDLWRLRLSSHDQLQRSENLQNNNHKIDNASNCEFNMEGEHVPRSGLSQYSNLSSENSYKSVVSTVSHSQSQKSYGNQNNSRKFDHVRRETNSNQGAYVDKGQRNVKADNLASDIQGRFLFARTRSSPELTDSYGEVSSQGRRTNATESSKAHNSIAKLENSHRKDLEPDVAARVDESSARHISSRQVLDSAADLNSNHDDSGSGVMGEEFASVPGAGGMQMMHQEEQDLLNMMASPVAQGFSGQAHVPVNIAPGHLPFPFPPSIVASMGYAQRNMGSIPFIEAPWATNMQFPQGFVPSPLTPYFPGIGLTSNPQDLLETNNENFSSVEMNIAEADNDFWHDHERGSASEVEVDNGNFEMLPDDKQQSTSGNFNSAPLSRVGSSRSSSRGQPKFTKENRGSTREEHIDNFHYQDDQRNDIYFDDRTANSELPSAPPSGSFRSRTASESSWEGSLAKSSKSTKEKRGRKNTPSMPSPVYGKGKNTSEISSSQADDENREWTALSTMPSDMAERSTGPTPGTSMHIPRNQISGYETAQTSGSDSPLPIAPVLLGPGSRQRTTDNSGVVPFAFYPTGPPVPFVTMLPLYNFPTESSDTSTSNFNVEEGADNSDSGQNFNSSEGYEQPVVSSPSNSMTRASIESSEHKPDILNSDFVSHWQNLQYGRFCQNSRHPPSMVYPSPVMVPPVYLQGRYPWDGPGRPLSAKMNIFSQLMSYGPRLVPVAPLQSVSNRPANIYQRYVDDMPRYRSGTGTYLPNPKVTVRDRHSTNTRRGNYHYDRNDHHGDREGNWNTNSKLRGTGRGHNRNQTEKPSSKPERATSESRVERHWGSHRHESFLSHQNGPVRSNSTQSNPANVAYGMYPIPAMNPSAVSSNGPSIPSVVMLYPYDHNAGYSSPAEQLEFGSLGPMGFSGVNELSQSNEGSRSGVALEEQRFHGVPAQRSSPDQPSSPHVSRAP</sequence>
<dbReference type="FunFam" id="1.10.1410.10:FF:000013">
    <property type="entry name" value="PAP/OAS1 substrate-binding domain superfamily"/>
    <property type="match status" value="1"/>
</dbReference>